<dbReference type="OrthoDB" id="672058at2759"/>
<dbReference type="GO" id="GO:0010150">
    <property type="term" value="P:leaf senescence"/>
    <property type="evidence" value="ECO:0007669"/>
    <property type="project" value="UniProtKB-ARBA"/>
</dbReference>
<evidence type="ECO:0000313" key="4">
    <source>
        <dbReference type="EMBL" id="WOH11721.1"/>
    </source>
</evidence>
<dbReference type="EMBL" id="CP093350">
    <property type="protein sequence ID" value="WOH11721.1"/>
    <property type="molecule type" value="Genomic_DNA"/>
</dbReference>
<protein>
    <submittedName>
        <fullName evidence="3">Uncharacterized protein</fullName>
    </submittedName>
</protein>
<dbReference type="PANTHER" id="PTHR33083:SF123">
    <property type="entry name" value="EXPRESSED PROTEIN"/>
    <property type="match status" value="1"/>
</dbReference>
<name>A0A175YLB2_DAUCS</name>
<accession>A0A175YLB2</accession>
<evidence type="ECO:0000313" key="3">
    <source>
        <dbReference type="EMBL" id="KZM84379.1"/>
    </source>
</evidence>
<dbReference type="PANTHER" id="PTHR33083">
    <property type="entry name" value="EXPRESSED PROTEIN"/>
    <property type="match status" value="1"/>
</dbReference>
<evidence type="ECO:0000313" key="5">
    <source>
        <dbReference type="Proteomes" id="UP000077755"/>
    </source>
</evidence>
<dbReference type="STRING" id="79200.A0A175YLB2"/>
<dbReference type="Proteomes" id="UP000077755">
    <property type="component" value="Chromosome 8"/>
</dbReference>
<comment type="similarity">
    <text evidence="1">Belongs to the senescence regulator S40 family.</text>
</comment>
<dbReference type="KEGG" id="dcr:108198175"/>
<evidence type="ECO:0000256" key="1">
    <source>
        <dbReference type="ARBA" id="ARBA00034773"/>
    </source>
</evidence>
<dbReference type="InterPro" id="IPR007608">
    <property type="entry name" value="Senescence_reg_S40"/>
</dbReference>
<dbReference type="Gramene" id="KZM84379">
    <property type="protein sequence ID" value="KZM84379"/>
    <property type="gene ID" value="DCAR_028199"/>
</dbReference>
<dbReference type="AlphaFoldDB" id="A0A175YLB2"/>
<proteinExistence type="inferred from homology"/>
<feature type="region of interest" description="Disordered" evidence="2">
    <location>
        <begin position="1"/>
        <end position="21"/>
    </location>
</feature>
<dbReference type="Pfam" id="PF04520">
    <property type="entry name" value="Senescence_reg"/>
    <property type="match status" value="1"/>
</dbReference>
<dbReference type="EMBL" id="LNRQ01000008">
    <property type="protein sequence ID" value="KZM84379.1"/>
    <property type="molecule type" value="Genomic_DNA"/>
</dbReference>
<gene>
    <name evidence="3" type="ORF">DCAR_028199</name>
    <name evidence="4" type="ORF">DCAR_0831212</name>
</gene>
<keyword evidence="5" id="KW-1185">Reference proteome</keyword>
<reference evidence="4" key="2">
    <citation type="submission" date="2022-03" db="EMBL/GenBank/DDBJ databases">
        <title>Draft title - Genomic analysis of global carrot germplasm unveils the trajectory of domestication and the origin of high carotenoid orange carrot.</title>
        <authorList>
            <person name="Iorizzo M."/>
            <person name="Ellison S."/>
            <person name="Senalik D."/>
            <person name="Macko-Podgorni A."/>
            <person name="Grzebelus D."/>
            <person name="Bostan H."/>
            <person name="Rolling W."/>
            <person name="Curaba J."/>
            <person name="Simon P."/>
        </authorList>
    </citation>
    <scope>NUCLEOTIDE SEQUENCE</scope>
    <source>
        <tissue evidence="4">Leaf</tissue>
    </source>
</reference>
<evidence type="ECO:0000256" key="2">
    <source>
        <dbReference type="SAM" id="MobiDB-lite"/>
    </source>
</evidence>
<reference evidence="3" key="1">
    <citation type="journal article" date="2016" name="Nat. Genet.">
        <title>A high-quality carrot genome assembly provides new insights into carotenoid accumulation and asterid genome evolution.</title>
        <authorList>
            <person name="Iorizzo M."/>
            <person name="Ellison S."/>
            <person name="Senalik D."/>
            <person name="Zeng P."/>
            <person name="Satapoomin P."/>
            <person name="Huang J."/>
            <person name="Bowman M."/>
            <person name="Iovene M."/>
            <person name="Sanseverino W."/>
            <person name="Cavagnaro P."/>
            <person name="Yildiz M."/>
            <person name="Macko-Podgorni A."/>
            <person name="Moranska E."/>
            <person name="Grzebelus E."/>
            <person name="Grzebelus D."/>
            <person name="Ashrafi H."/>
            <person name="Zheng Z."/>
            <person name="Cheng S."/>
            <person name="Spooner D."/>
            <person name="Van Deynze A."/>
            <person name="Simon P."/>
        </authorList>
    </citation>
    <scope>NUCLEOTIDE SEQUENCE [LARGE SCALE GENOMIC DNA]</scope>
    <source>
        <tissue evidence="3">Leaf</tissue>
    </source>
</reference>
<organism evidence="3">
    <name type="scientific">Daucus carota subsp. sativus</name>
    <name type="common">Carrot</name>
    <dbReference type="NCBI Taxonomy" id="79200"/>
    <lineage>
        <taxon>Eukaryota</taxon>
        <taxon>Viridiplantae</taxon>
        <taxon>Streptophyta</taxon>
        <taxon>Embryophyta</taxon>
        <taxon>Tracheophyta</taxon>
        <taxon>Spermatophyta</taxon>
        <taxon>Magnoliopsida</taxon>
        <taxon>eudicotyledons</taxon>
        <taxon>Gunneridae</taxon>
        <taxon>Pentapetalae</taxon>
        <taxon>asterids</taxon>
        <taxon>campanulids</taxon>
        <taxon>Apiales</taxon>
        <taxon>Apiaceae</taxon>
        <taxon>Apioideae</taxon>
        <taxon>Scandiceae</taxon>
        <taxon>Daucinae</taxon>
        <taxon>Daucus</taxon>
        <taxon>Daucus sect. Daucus</taxon>
    </lineage>
</organism>
<sequence length="170" mass="19098">MANRWLPNIESKTKPNEVENDDLELQEEDMWLGFMEKSEDPKEPVKKLPKPVSFSWPPSKSLSAWGSEASATPKMNLEGLKSWEKKSKKCGVEKPIAGVKIPEKTKKCVADDVGGDEMIPPHEILAMRTASRRMTAVVAYSMVEGIGRTLKGRDQCNFRNAVFLRTGYLD</sequence>